<evidence type="ECO:0000256" key="6">
    <source>
        <dbReference type="ARBA" id="ARBA00022692"/>
    </source>
</evidence>
<sequence>MDATLTQGILVGLFAAFCLTGQIMGTYTNRAIFLSFGVGLILGDVQTGLIMGATAELAFMGFGVGAGGTVPPNPIGPGIVGTIMAIALKDQGMTPEKALALSLPFAVMIQFMITFIYSLNAGSLTQAKKALLEGNYKKFKLSSNLTAILFAIFGFVVGLVATLSIDLLRSFVEIIPQWLMNGLSVAGGLLPAIGFAMILNVMVKKEYIPALILGYVCISYLAMPVIGLAFVGAILAFNNFYNGGNGSSEEEEGEEVFEDGI</sequence>
<feature type="transmembrane region" description="Helical" evidence="9">
    <location>
        <begin position="6"/>
        <end position="24"/>
    </location>
</feature>
<dbReference type="AlphaFoldDB" id="A0A430A644"/>
<reference evidence="10 11" key="1">
    <citation type="submission" date="2017-05" db="EMBL/GenBank/DDBJ databases">
        <title>Vagococcus spp. assemblies.</title>
        <authorList>
            <person name="Gulvik C.A."/>
        </authorList>
    </citation>
    <scope>NUCLEOTIDE SEQUENCE [LARGE SCALE GENOMIC DNA]</scope>
    <source>
        <strain evidence="10 11">CCUG 41755</strain>
    </source>
</reference>
<keyword evidence="6 9" id="KW-0812">Transmembrane</keyword>
<dbReference type="Pfam" id="PF03609">
    <property type="entry name" value="EII-Sor"/>
    <property type="match status" value="1"/>
</dbReference>
<dbReference type="Proteomes" id="UP000287101">
    <property type="component" value="Unassembled WGS sequence"/>
</dbReference>
<evidence type="ECO:0000256" key="5">
    <source>
        <dbReference type="ARBA" id="ARBA00022683"/>
    </source>
</evidence>
<dbReference type="PROSITE" id="PS51106">
    <property type="entry name" value="PTS_EIIC_TYPE_4"/>
    <property type="match status" value="1"/>
</dbReference>
<dbReference type="PANTHER" id="PTHR32502:SF8">
    <property type="entry name" value="N-ACETYLGALACTOSAMINE PERMEASE IIC COMPONENT 1"/>
    <property type="match status" value="1"/>
</dbReference>
<dbReference type="GO" id="GO:0005886">
    <property type="term" value="C:plasma membrane"/>
    <property type="evidence" value="ECO:0007669"/>
    <property type="project" value="UniProtKB-SubCell"/>
</dbReference>
<dbReference type="InterPro" id="IPR050303">
    <property type="entry name" value="GatZ_KbaZ_carbometab"/>
</dbReference>
<feature type="transmembrane region" description="Helical" evidence="9">
    <location>
        <begin position="210"/>
        <end position="237"/>
    </location>
</feature>
<protein>
    <submittedName>
        <fullName evidence="10">PTS N-acetylgalactosamine transporter subunit IIC</fullName>
    </submittedName>
</protein>
<feature type="transmembrane region" description="Helical" evidence="9">
    <location>
        <begin position="141"/>
        <end position="163"/>
    </location>
</feature>
<keyword evidence="3" id="KW-1003">Cell membrane</keyword>
<keyword evidence="2" id="KW-0813">Transport</keyword>
<name>A0A430A644_9ENTE</name>
<feature type="transmembrane region" description="Helical" evidence="9">
    <location>
        <begin position="98"/>
        <end position="120"/>
    </location>
</feature>
<dbReference type="GO" id="GO:0009401">
    <property type="term" value="P:phosphoenolpyruvate-dependent sugar phosphotransferase system"/>
    <property type="evidence" value="ECO:0007669"/>
    <property type="project" value="UniProtKB-KW"/>
</dbReference>
<dbReference type="InterPro" id="IPR004700">
    <property type="entry name" value="PTS_IIC_man"/>
</dbReference>
<proteinExistence type="predicted"/>
<keyword evidence="5" id="KW-0598">Phosphotransferase system</keyword>
<evidence type="ECO:0000256" key="7">
    <source>
        <dbReference type="ARBA" id="ARBA00022989"/>
    </source>
</evidence>
<keyword evidence="7 9" id="KW-1133">Transmembrane helix</keyword>
<evidence type="ECO:0000256" key="4">
    <source>
        <dbReference type="ARBA" id="ARBA00022597"/>
    </source>
</evidence>
<dbReference type="OrthoDB" id="1649937at2"/>
<evidence type="ECO:0000256" key="2">
    <source>
        <dbReference type="ARBA" id="ARBA00022448"/>
    </source>
</evidence>
<evidence type="ECO:0000256" key="9">
    <source>
        <dbReference type="SAM" id="Phobius"/>
    </source>
</evidence>
<organism evidence="10 11">
    <name type="scientific">Vagococcus fessus</name>
    <dbReference type="NCBI Taxonomy" id="120370"/>
    <lineage>
        <taxon>Bacteria</taxon>
        <taxon>Bacillati</taxon>
        <taxon>Bacillota</taxon>
        <taxon>Bacilli</taxon>
        <taxon>Lactobacillales</taxon>
        <taxon>Enterococcaceae</taxon>
        <taxon>Vagococcus</taxon>
    </lineage>
</organism>
<comment type="caution">
    <text evidence="10">The sequence shown here is derived from an EMBL/GenBank/DDBJ whole genome shotgun (WGS) entry which is preliminary data.</text>
</comment>
<dbReference type="RefSeq" id="WP_126831950.1">
    <property type="nucleotide sequence ID" value="NZ_CBCRYB010000009.1"/>
</dbReference>
<evidence type="ECO:0000256" key="1">
    <source>
        <dbReference type="ARBA" id="ARBA00004651"/>
    </source>
</evidence>
<keyword evidence="4" id="KW-0762">Sugar transport</keyword>
<keyword evidence="11" id="KW-1185">Reference proteome</keyword>
<feature type="transmembrane region" description="Helical" evidence="9">
    <location>
        <begin position="183"/>
        <end position="203"/>
    </location>
</feature>
<keyword evidence="8 9" id="KW-0472">Membrane</keyword>
<evidence type="ECO:0000256" key="8">
    <source>
        <dbReference type="ARBA" id="ARBA00023136"/>
    </source>
</evidence>
<feature type="transmembrane region" description="Helical" evidence="9">
    <location>
        <begin position="31"/>
        <end position="53"/>
    </location>
</feature>
<comment type="subcellular location">
    <subcellularLocation>
        <location evidence="1">Cell membrane</location>
        <topology evidence="1">Multi-pass membrane protein</topology>
    </subcellularLocation>
</comment>
<gene>
    <name evidence="10" type="ORF">CBF31_08315</name>
</gene>
<evidence type="ECO:0000313" key="10">
    <source>
        <dbReference type="EMBL" id="RSU02364.1"/>
    </source>
</evidence>
<dbReference type="PANTHER" id="PTHR32502">
    <property type="entry name" value="N-ACETYLGALACTOSAMINE PERMEASE II COMPONENT-RELATED"/>
    <property type="match status" value="1"/>
</dbReference>
<evidence type="ECO:0000313" key="11">
    <source>
        <dbReference type="Proteomes" id="UP000287101"/>
    </source>
</evidence>
<evidence type="ECO:0000256" key="3">
    <source>
        <dbReference type="ARBA" id="ARBA00022475"/>
    </source>
</evidence>
<accession>A0A430A644</accession>
<dbReference type="EMBL" id="NGJY01000003">
    <property type="protein sequence ID" value="RSU02364.1"/>
    <property type="molecule type" value="Genomic_DNA"/>
</dbReference>